<accession>A0ABT3XXV9</accession>
<gene>
    <name evidence="3" type="ORF">OF897_21525</name>
</gene>
<feature type="domain" description="DUF6705" evidence="2">
    <location>
        <begin position="1"/>
        <end position="104"/>
    </location>
</feature>
<proteinExistence type="predicted"/>
<dbReference type="Proteomes" id="UP001073122">
    <property type="component" value="Unassembled WGS sequence"/>
</dbReference>
<sequence>MKSILLVLLLIVATSCKSQIYPLNAKMSDLPPNAYVKDLNNELDKYVGLWKGNWNGKTLYIEFKKVKYHYEDDNYPLFVDMILGERKIVNSNGIVEVDRITNFNYQDTEFRGIFDSFSGEKRFMFSPENMCMKQASLYIKNFTNTQNDLTF</sequence>
<dbReference type="Pfam" id="PF20448">
    <property type="entry name" value="DUF6705"/>
    <property type="match status" value="1"/>
</dbReference>
<keyword evidence="4" id="KW-1185">Reference proteome</keyword>
<evidence type="ECO:0000313" key="3">
    <source>
        <dbReference type="EMBL" id="MCX8526498.1"/>
    </source>
</evidence>
<keyword evidence="1" id="KW-0732">Signal</keyword>
<feature type="signal peptide" evidence="1">
    <location>
        <begin position="1"/>
        <end position="20"/>
    </location>
</feature>
<reference evidence="3" key="1">
    <citation type="submission" date="2022-10" db="EMBL/GenBank/DDBJ databases">
        <title>Chryseobacterium sp. nov., a novel bacterial species.</title>
        <authorList>
            <person name="Cao Y."/>
        </authorList>
    </citation>
    <scope>NUCLEOTIDE SEQUENCE</scope>
    <source>
        <strain evidence="3">CCTCC AB2015118</strain>
    </source>
</reference>
<dbReference type="RefSeq" id="WP_267267719.1">
    <property type="nucleotide sequence ID" value="NZ_JAOVZW010000056.1"/>
</dbReference>
<organism evidence="3 4">
    <name type="scientific">Chryseobacterium formosus</name>
    <dbReference type="NCBI Taxonomy" id="1537363"/>
    <lineage>
        <taxon>Bacteria</taxon>
        <taxon>Pseudomonadati</taxon>
        <taxon>Bacteroidota</taxon>
        <taxon>Flavobacteriia</taxon>
        <taxon>Flavobacteriales</taxon>
        <taxon>Weeksellaceae</taxon>
        <taxon>Chryseobacterium group</taxon>
        <taxon>Chryseobacterium</taxon>
    </lineage>
</organism>
<dbReference type="EMBL" id="JAOVZW010000056">
    <property type="protein sequence ID" value="MCX8526498.1"/>
    <property type="molecule type" value="Genomic_DNA"/>
</dbReference>
<dbReference type="PROSITE" id="PS51257">
    <property type="entry name" value="PROKAR_LIPOPROTEIN"/>
    <property type="match status" value="1"/>
</dbReference>
<evidence type="ECO:0000259" key="2">
    <source>
        <dbReference type="Pfam" id="PF20448"/>
    </source>
</evidence>
<evidence type="ECO:0000256" key="1">
    <source>
        <dbReference type="SAM" id="SignalP"/>
    </source>
</evidence>
<protein>
    <recommendedName>
        <fullName evidence="2">DUF6705 domain-containing protein</fullName>
    </recommendedName>
</protein>
<feature type="chain" id="PRO_5047451578" description="DUF6705 domain-containing protein" evidence="1">
    <location>
        <begin position="21"/>
        <end position="151"/>
    </location>
</feature>
<comment type="caution">
    <text evidence="3">The sequence shown here is derived from an EMBL/GenBank/DDBJ whole genome shotgun (WGS) entry which is preliminary data.</text>
</comment>
<evidence type="ECO:0000313" key="4">
    <source>
        <dbReference type="Proteomes" id="UP001073122"/>
    </source>
</evidence>
<name>A0ABT3XXV9_9FLAO</name>
<dbReference type="InterPro" id="IPR046551">
    <property type="entry name" value="DUF6705"/>
</dbReference>